<dbReference type="Gene3D" id="3.90.960.10">
    <property type="entry name" value="YbaK/aminoacyl-tRNA synthetase-associated domain"/>
    <property type="match status" value="1"/>
</dbReference>
<dbReference type="InterPro" id="IPR036754">
    <property type="entry name" value="YbaK/aa-tRNA-synt-asso_dom_sf"/>
</dbReference>
<dbReference type="SUPFAM" id="SSF55826">
    <property type="entry name" value="YbaK/ProRS associated domain"/>
    <property type="match status" value="1"/>
</dbReference>
<organism evidence="3 4">
    <name type="scientific">Nostoc favosum CHAB5714</name>
    <dbReference type="NCBI Taxonomy" id="2780399"/>
    <lineage>
        <taxon>Bacteria</taxon>
        <taxon>Bacillati</taxon>
        <taxon>Cyanobacteriota</taxon>
        <taxon>Cyanophyceae</taxon>
        <taxon>Nostocales</taxon>
        <taxon>Nostocaceae</taxon>
        <taxon>Nostoc</taxon>
        <taxon>Nostoc favosum</taxon>
    </lineage>
</organism>
<comment type="similarity">
    <text evidence="1">Belongs to the PRORSD1 family.</text>
</comment>
<feature type="domain" description="YbaK/aminoacyl-tRNA synthetase-associated" evidence="2">
    <location>
        <begin position="24"/>
        <end position="148"/>
    </location>
</feature>
<evidence type="ECO:0000256" key="1">
    <source>
        <dbReference type="ARBA" id="ARBA00010201"/>
    </source>
</evidence>
<gene>
    <name evidence="3" type="ORF">LC586_40415</name>
</gene>
<proteinExistence type="inferred from homology"/>
<sequence length="165" mass="18049">MPASRADLMARFSSLGIETETRDHAPAFTVDEARDLRGVIPGGHCKNLFLKDEKGAVWLIVCLEDARIDLKAAPARIGSKRLTFGKPELLMELLGVEPGSVTPFGLINDTGNRITVILEERMMRENLLNYHPLSNDATTTIGSQDLLAFIRSCGHEPRIVALAAP</sequence>
<evidence type="ECO:0000313" key="4">
    <source>
        <dbReference type="Proteomes" id="UP001199525"/>
    </source>
</evidence>
<name>A0ABS8ILL3_9NOSO</name>
<protein>
    <submittedName>
        <fullName evidence="3">Prolyl-tRNA synthetase associated domain-containing protein</fullName>
    </submittedName>
</protein>
<dbReference type="EMBL" id="JAIVFQ010000234">
    <property type="protein sequence ID" value="MCC5605198.1"/>
    <property type="molecule type" value="Genomic_DNA"/>
</dbReference>
<dbReference type="PANTHER" id="PTHR31423:SF3">
    <property type="entry name" value="PROLYL-TRNA SYNTHETASE ASSOCIATED DOMAIN-CONTAINING PROTEIN 1-RELATED"/>
    <property type="match status" value="1"/>
</dbReference>
<dbReference type="RefSeq" id="WP_229491343.1">
    <property type="nucleotide sequence ID" value="NZ_JAIVFQ010000234.1"/>
</dbReference>
<dbReference type="InterPro" id="IPR007214">
    <property type="entry name" value="YbaK/aa-tRNA-synth-assoc-dom"/>
</dbReference>
<dbReference type="CDD" id="cd04335">
    <property type="entry name" value="PrdX_deacylase"/>
    <property type="match status" value="1"/>
</dbReference>
<comment type="caution">
    <text evidence="3">The sequence shown here is derived from an EMBL/GenBank/DDBJ whole genome shotgun (WGS) entry which is preliminary data.</text>
</comment>
<reference evidence="3 4" key="1">
    <citation type="journal article" date="2021" name="Microorganisms">
        <title>Genome Evolution of Filamentous Cyanobacterium Nostoc Species: From Facultative Symbiosis to Free Living.</title>
        <authorList>
            <person name="Huo D."/>
            <person name="Li H."/>
            <person name="Cai F."/>
            <person name="Guo X."/>
            <person name="Qiao Z."/>
            <person name="Wang W."/>
            <person name="Yu G."/>
            <person name="Li R."/>
        </authorList>
    </citation>
    <scope>NUCLEOTIDE SEQUENCE [LARGE SCALE GENOMIC DNA]</scope>
    <source>
        <strain evidence="3 4">CHAB 5714</strain>
    </source>
</reference>
<dbReference type="PANTHER" id="PTHR31423">
    <property type="entry name" value="YBAK DOMAIN-CONTAINING PROTEIN"/>
    <property type="match status" value="1"/>
</dbReference>
<evidence type="ECO:0000259" key="2">
    <source>
        <dbReference type="Pfam" id="PF04073"/>
    </source>
</evidence>
<dbReference type="Pfam" id="PF04073">
    <property type="entry name" value="tRNA_edit"/>
    <property type="match status" value="1"/>
</dbReference>
<dbReference type="Proteomes" id="UP001199525">
    <property type="component" value="Unassembled WGS sequence"/>
</dbReference>
<accession>A0ABS8ILL3</accession>
<keyword evidence="4" id="KW-1185">Reference proteome</keyword>
<dbReference type="InterPro" id="IPR040285">
    <property type="entry name" value="ProX/PRXD1"/>
</dbReference>
<evidence type="ECO:0000313" key="3">
    <source>
        <dbReference type="EMBL" id="MCC5605198.1"/>
    </source>
</evidence>